<evidence type="ECO:0000256" key="1">
    <source>
        <dbReference type="ARBA" id="ARBA00022980"/>
    </source>
</evidence>
<proteinExistence type="inferred from homology"/>
<dbReference type="EMBL" id="KN838614">
    <property type="protein sequence ID" value="KIK01005.1"/>
    <property type="molecule type" value="Genomic_DNA"/>
</dbReference>
<dbReference type="GO" id="GO:0005840">
    <property type="term" value="C:ribosome"/>
    <property type="evidence" value="ECO:0007669"/>
    <property type="project" value="UniProtKB-KW"/>
</dbReference>
<dbReference type="GO" id="GO:0003735">
    <property type="term" value="F:structural constituent of ribosome"/>
    <property type="evidence" value="ECO:0007669"/>
    <property type="project" value="UniProtKB-UniRule"/>
</dbReference>
<evidence type="ECO:0000256" key="5">
    <source>
        <dbReference type="SAM" id="MobiDB-lite"/>
    </source>
</evidence>
<evidence type="ECO:0000256" key="4">
    <source>
        <dbReference type="RuleBase" id="RU368055"/>
    </source>
</evidence>
<evidence type="ECO:0000313" key="6">
    <source>
        <dbReference type="EMBL" id="KIK01005.1"/>
    </source>
</evidence>
<keyword evidence="2 4" id="KW-0687">Ribonucleoprotein</keyword>
<dbReference type="AlphaFoldDB" id="A0A0C9WRA2"/>
<evidence type="ECO:0000256" key="3">
    <source>
        <dbReference type="ARBA" id="ARBA00043969"/>
    </source>
</evidence>
<evidence type="ECO:0000313" key="7">
    <source>
        <dbReference type="Proteomes" id="UP000054477"/>
    </source>
</evidence>
<evidence type="ECO:0000256" key="2">
    <source>
        <dbReference type="ARBA" id="ARBA00023274"/>
    </source>
</evidence>
<dbReference type="HOGENOM" id="CLU_1806488_0_0_1"/>
<dbReference type="Proteomes" id="UP000054477">
    <property type="component" value="Unassembled WGS sequence"/>
</dbReference>
<keyword evidence="1 4" id="KW-0689">Ribosomal protein</keyword>
<dbReference type="GO" id="GO:0006412">
    <property type="term" value="P:translation"/>
    <property type="evidence" value="ECO:0007669"/>
    <property type="project" value="InterPro"/>
</dbReference>
<organism evidence="6 7">
    <name type="scientific">Laccaria amethystina LaAM-08-1</name>
    <dbReference type="NCBI Taxonomy" id="1095629"/>
    <lineage>
        <taxon>Eukaryota</taxon>
        <taxon>Fungi</taxon>
        <taxon>Dikarya</taxon>
        <taxon>Basidiomycota</taxon>
        <taxon>Agaricomycotina</taxon>
        <taxon>Agaricomycetes</taxon>
        <taxon>Agaricomycetidae</taxon>
        <taxon>Agaricales</taxon>
        <taxon>Agaricineae</taxon>
        <taxon>Hydnangiaceae</taxon>
        <taxon>Laccaria</taxon>
    </lineage>
</organism>
<comment type="subunit">
    <text evidence="4">Component of the large ribosomal subunit.</text>
</comment>
<reference evidence="6 7" key="1">
    <citation type="submission" date="2014-04" db="EMBL/GenBank/DDBJ databases">
        <authorList>
            <consortium name="DOE Joint Genome Institute"/>
            <person name="Kuo A."/>
            <person name="Kohler A."/>
            <person name="Nagy L.G."/>
            <person name="Floudas D."/>
            <person name="Copeland A."/>
            <person name="Barry K.W."/>
            <person name="Cichocki N."/>
            <person name="Veneault-Fourrey C."/>
            <person name="LaButti K."/>
            <person name="Lindquist E.A."/>
            <person name="Lipzen A."/>
            <person name="Lundell T."/>
            <person name="Morin E."/>
            <person name="Murat C."/>
            <person name="Sun H."/>
            <person name="Tunlid A."/>
            <person name="Henrissat B."/>
            <person name="Grigoriev I.V."/>
            <person name="Hibbett D.S."/>
            <person name="Martin F."/>
            <person name="Nordberg H.P."/>
            <person name="Cantor M.N."/>
            <person name="Hua S.X."/>
        </authorList>
    </citation>
    <scope>NUCLEOTIDE SEQUENCE [LARGE SCALE GENOMIC DNA]</scope>
    <source>
        <strain evidence="6 7">LaAM-08-1</strain>
    </source>
</reference>
<comment type="similarity">
    <text evidence="3 4">Belongs to the eukaryotic ribosomal protein eS32 family.</text>
</comment>
<dbReference type="Pfam" id="PF05162">
    <property type="entry name" value="Ribosomal_L41"/>
    <property type="match status" value="1"/>
</dbReference>
<gene>
    <name evidence="6" type="ORF">K443DRAFT_132492</name>
</gene>
<reference evidence="7" key="2">
    <citation type="submission" date="2015-01" db="EMBL/GenBank/DDBJ databases">
        <title>Evolutionary Origins and Diversification of the Mycorrhizal Mutualists.</title>
        <authorList>
            <consortium name="DOE Joint Genome Institute"/>
            <consortium name="Mycorrhizal Genomics Consortium"/>
            <person name="Kohler A."/>
            <person name="Kuo A."/>
            <person name="Nagy L.G."/>
            <person name="Floudas D."/>
            <person name="Copeland A."/>
            <person name="Barry K.W."/>
            <person name="Cichocki N."/>
            <person name="Veneault-Fourrey C."/>
            <person name="LaButti K."/>
            <person name="Lindquist E.A."/>
            <person name="Lipzen A."/>
            <person name="Lundell T."/>
            <person name="Morin E."/>
            <person name="Murat C."/>
            <person name="Riley R."/>
            <person name="Ohm R."/>
            <person name="Sun H."/>
            <person name="Tunlid A."/>
            <person name="Henrissat B."/>
            <person name="Grigoriev I.V."/>
            <person name="Hibbett D.S."/>
            <person name="Martin F."/>
        </authorList>
    </citation>
    <scope>NUCLEOTIDE SEQUENCE [LARGE SCALE GENOMIC DNA]</scope>
    <source>
        <strain evidence="7">LaAM-08-1</strain>
    </source>
</reference>
<keyword evidence="7" id="KW-1185">Reference proteome</keyword>
<feature type="region of interest" description="Disordered" evidence="5">
    <location>
        <begin position="1"/>
        <end position="27"/>
    </location>
</feature>
<accession>A0A0C9WRA2</accession>
<protein>
    <recommendedName>
        <fullName evidence="4">60S ribosomal protein L41</fullName>
    </recommendedName>
</protein>
<feature type="compositionally biased region" description="Basic residues" evidence="5">
    <location>
        <begin position="1"/>
        <end position="22"/>
    </location>
</feature>
<name>A0A0C9WRA2_9AGAR</name>
<dbReference type="InterPro" id="IPR007836">
    <property type="entry name" value="Ribosomal_eS32"/>
</dbReference>
<dbReference type="GO" id="GO:1990904">
    <property type="term" value="C:ribonucleoprotein complex"/>
    <property type="evidence" value="ECO:0007669"/>
    <property type="project" value="UniProtKB-KW"/>
</dbReference>
<dbReference type="OrthoDB" id="10496950at2759"/>
<sequence length="143" mass="16713">MREKWKKKRSRRLRRKRRKMRARSSACTPHTIAKHANDFLIPCRVNALTSVLAYVTSRSSVQTTLRSDEHGVRSIRHFFTPVLAPGMRLSVHTTIGFWSSVVEVVRWVVQINVLIFSQNQNYSFLPDYLCLSKSLKRLLQDLE</sequence>